<proteinExistence type="predicted"/>
<dbReference type="EMBL" id="JAPFFL010000001">
    <property type="protein sequence ID" value="KAJ6750071.1"/>
    <property type="molecule type" value="Genomic_DNA"/>
</dbReference>
<protein>
    <submittedName>
        <fullName evidence="1">Uncharacterized protein</fullName>
    </submittedName>
</protein>
<evidence type="ECO:0000313" key="1">
    <source>
        <dbReference type="EMBL" id="KAJ6750071.1"/>
    </source>
</evidence>
<reference evidence="1" key="2">
    <citation type="journal article" date="2023" name="Int. J. Mol. Sci.">
        <title>De Novo Assembly and Annotation of 11 Diverse Shrub Willow (Salix) Genomes Reveals Novel Gene Organization in Sex-Linked Regions.</title>
        <authorList>
            <person name="Hyden B."/>
            <person name="Feng K."/>
            <person name="Yates T.B."/>
            <person name="Jawdy S."/>
            <person name="Cereghino C."/>
            <person name="Smart L.B."/>
            <person name="Muchero W."/>
        </authorList>
    </citation>
    <scope>NUCLEOTIDE SEQUENCE [LARGE SCALE GENOMIC DNA]</scope>
    <source>
        <tissue evidence="1">Shoot tip</tissue>
    </source>
</reference>
<accession>A0A9Q0ZX96</accession>
<dbReference type="OrthoDB" id="10262235at2759"/>
<evidence type="ECO:0000313" key="2">
    <source>
        <dbReference type="Proteomes" id="UP001151529"/>
    </source>
</evidence>
<sequence length="81" mass="9645">MMGWLFINLSVLAKTIQSATLSHSMILYQMFCLIYILDYFFYEEYMTSTSSFVLRSEDFGSSLFLNRRERKGQGNQRKQDF</sequence>
<gene>
    <name evidence="1" type="ORF">OIU85_000678</name>
</gene>
<keyword evidence="2" id="KW-1185">Reference proteome</keyword>
<dbReference type="Proteomes" id="UP001151529">
    <property type="component" value="Chromosome 16"/>
</dbReference>
<comment type="caution">
    <text evidence="1">The sequence shown here is derived from an EMBL/GenBank/DDBJ whole genome shotgun (WGS) entry which is preliminary data.</text>
</comment>
<name>A0A9Q0ZX96_SALVM</name>
<organism evidence="1 2">
    <name type="scientific">Salix viminalis</name>
    <name type="common">Common osier</name>
    <name type="synonym">Basket willow</name>
    <dbReference type="NCBI Taxonomy" id="40686"/>
    <lineage>
        <taxon>Eukaryota</taxon>
        <taxon>Viridiplantae</taxon>
        <taxon>Streptophyta</taxon>
        <taxon>Embryophyta</taxon>
        <taxon>Tracheophyta</taxon>
        <taxon>Spermatophyta</taxon>
        <taxon>Magnoliopsida</taxon>
        <taxon>eudicotyledons</taxon>
        <taxon>Gunneridae</taxon>
        <taxon>Pentapetalae</taxon>
        <taxon>rosids</taxon>
        <taxon>fabids</taxon>
        <taxon>Malpighiales</taxon>
        <taxon>Salicaceae</taxon>
        <taxon>Saliceae</taxon>
        <taxon>Salix</taxon>
    </lineage>
</organism>
<reference evidence="1" key="1">
    <citation type="submission" date="2022-11" db="EMBL/GenBank/DDBJ databases">
        <authorList>
            <person name="Hyden B.L."/>
            <person name="Feng K."/>
            <person name="Yates T."/>
            <person name="Jawdy S."/>
            <person name="Smart L.B."/>
            <person name="Muchero W."/>
        </authorList>
    </citation>
    <scope>NUCLEOTIDE SEQUENCE</scope>
    <source>
        <tissue evidence="1">Shoot tip</tissue>
    </source>
</reference>
<dbReference type="AlphaFoldDB" id="A0A9Q0ZX96"/>